<dbReference type="Proteomes" id="UP000245119">
    <property type="component" value="Linkage Group LG5"/>
</dbReference>
<evidence type="ECO:0000313" key="1">
    <source>
        <dbReference type="EMBL" id="PVD30754.1"/>
    </source>
</evidence>
<dbReference type="AlphaFoldDB" id="A0A2T7PBF6"/>
<accession>A0A2T7PBF6</accession>
<comment type="caution">
    <text evidence="1">The sequence shown here is derived from an EMBL/GenBank/DDBJ whole genome shotgun (WGS) entry which is preliminary data.</text>
</comment>
<reference evidence="1 2" key="1">
    <citation type="submission" date="2018-04" db="EMBL/GenBank/DDBJ databases">
        <title>The genome of golden apple snail Pomacea canaliculata provides insight into stress tolerance and invasive adaptation.</title>
        <authorList>
            <person name="Liu C."/>
            <person name="Liu B."/>
            <person name="Ren Y."/>
            <person name="Zhang Y."/>
            <person name="Wang H."/>
            <person name="Li S."/>
            <person name="Jiang F."/>
            <person name="Yin L."/>
            <person name="Zhang G."/>
            <person name="Qian W."/>
            <person name="Fan W."/>
        </authorList>
    </citation>
    <scope>NUCLEOTIDE SEQUENCE [LARGE SCALE GENOMIC DNA]</scope>
    <source>
        <strain evidence="1">SZHN2017</strain>
        <tissue evidence="1">Muscle</tissue>
    </source>
</reference>
<keyword evidence="2" id="KW-1185">Reference proteome</keyword>
<evidence type="ECO:0000313" key="2">
    <source>
        <dbReference type="Proteomes" id="UP000245119"/>
    </source>
</evidence>
<protein>
    <submittedName>
        <fullName evidence="1">Uncharacterized protein</fullName>
    </submittedName>
</protein>
<sequence length="97" mass="9621">MPALGLAEARSCWLGGGGGGGGSGGSDDGVGGVGWAGMGGCGGGEQEPYMVDANKKSSHTAATTRGASASVPARWPAVGTIGVRSEIRLHHHHHQHH</sequence>
<proteinExistence type="predicted"/>
<gene>
    <name evidence="1" type="ORF">C0Q70_10029</name>
</gene>
<name>A0A2T7PBF6_POMCA</name>
<organism evidence="1 2">
    <name type="scientific">Pomacea canaliculata</name>
    <name type="common">Golden apple snail</name>
    <dbReference type="NCBI Taxonomy" id="400727"/>
    <lineage>
        <taxon>Eukaryota</taxon>
        <taxon>Metazoa</taxon>
        <taxon>Spiralia</taxon>
        <taxon>Lophotrochozoa</taxon>
        <taxon>Mollusca</taxon>
        <taxon>Gastropoda</taxon>
        <taxon>Caenogastropoda</taxon>
        <taxon>Architaenioglossa</taxon>
        <taxon>Ampullarioidea</taxon>
        <taxon>Ampullariidae</taxon>
        <taxon>Pomacea</taxon>
    </lineage>
</organism>
<dbReference type="EMBL" id="PZQS01000005">
    <property type="protein sequence ID" value="PVD30754.1"/>
    <property type="molecule type" value="Genomic_DNA"/>
</dbReference>